<protein>
    <recommendedName>
        <fullName evidence="4">Molybdenum ABC transporter permease</fullName>
    </recommendedName>
</protein>
<dbReference type="Proteomes" id="UP000184112">
    <property type="component" value="Unassembled WGS sequence"/>
</dbReference>
<organism evidence="2 3">
    <name type="scientific">Flavobacterium johnsoniae</name>
    <name type="common">Cytophaga johnsonae</name>
    <dbReference type="NCBI Taxonomy" id="986"/>
    <lineage>
        <taxon>Bacteria</taxon>
        <taxon>Pseudomonadati</taxon>
        <taxon>Bacteroidota</taxon>
        <taxon>Flavobacteriia</taxon>
        <taxon>Flavobacteriales</taxon>
        <taxon>Flavobacteriaceae</taxon>
        <taxon>Flavobacterium</taxon>
    </lineage>
</organism>
<evidence type="ECO:0000313" key="3">
    <source>
        <dbReference type="Proteomes" id="UP000184112"/>
    </source>
</evidence>
<reference evidence="2 3" key="1">
    <citation type="submission" date="2016-11" db="EMBL/GenBank/DDBJ databases">
        <authorList>
            <person name="Jaros S."/>
            <person name="Januszkiewicz K."/>
            <person name="Wedrychowicz H."/>
        </authorList>
    </citation>
    <scope>NUCLEOTIDE SEQUENCE [LARGE SCALE GENOMIC DNA]</scope>
    <source>
        <strain evidence="2 3">DSM 6792</strain>
    </source>
</reference>
<accession>A0A1M5QQI2</accession>
<evidence type="ECO:0000313" key="2">
    <source>
        <dbReference type="EMBL" id="SHH16364.1"/>
    </source>
</evidence>
<feature type="transmembrane region" description="Helical" evidence="1">
    <location>
        <begin position="59"/>
        <end position="80"/>
    </location>
</feature>
<name>A0A1M5QQI2_FLAJO</name>
<dbReference type="AlphaFoldDB" id="A0A1M5QQI2"/>
<dbReference type="EMBL" id="FQWH01000007">
    <property type="protein sequence ID" value="SHH16364.1"/>
    <property type="molecule type" value="Genomic_DNA"/>
</dbReference>
<keyword evidence="1" id="KW-1133">Transmembrane helix</keyword>
<evidence type="ECO:0008006" key="4">
    <source>
        <dbReference type="Google" id="ProtNLM"/>
    </source>
</evidence>
<sequence>MKIINSEFTVITIGIFFVILGFIIRYKINKRRFNRRGTDGLQQFKNYEQAWLVTLIERILMVLSFIIIVTGLIFSTAVVFF</sequence>
<feature type="transmembrane region" description="Helical" evidence="1">
    <location>
        <begin position="6"/>
        <end position="26"/>
    </location>
</feature>
<gene>
    <name evidence="2" type="ORF">SAMN05444388_107130</name>
</gene>
<keyword evidence="1" id="KW-0812">Transmembrane</keyword>
<keyword evidence="1" id="KW-0472">Membrane</keyword>
<evidence type="ECO:0000256" key="1">
    <source>
        <dbReference type="SAM" id="Phobius"/>
    </source>
</evidence>
<proteinExistence type="predicted"/>